<keyword evidence="3" id="KW-1185">Reference proteome</keyword>
<dbReference type="STRING" id="67344.SAMN05216505_11747"/>
<evidence type="ECO:0000313" key="3">
    <source>
        <dbReference type="Proteomes" id="UP000182100"/>
    </source>
</evidence>
<dbReference type="Proteomes" id="UP000182100">
    <property type="component" value="Unassembled WGS sequence"/>
</dbReference>
<proteinExistence type="predicted"/>
<protein>
    <submittedName>
        <fullName evidence="2">Uncharacterized conserved protein YbjT, contains NAD(P)-binding and DUF2867 domains</fullName>
    </submittedName>
</protein>
<dbReference type="GO" id="GO:0044877">
    <property type="term" value="F:protein-containing complex binding"/>
    <property type="evidence" value="ECO:0007669"/>
    <property type="project" value="TreeGrafter"/>
</dbReference>
<name>A0A1G7A5B8_9ACTN</name>
<dbReference type="Pfam" id="PF13460">
    <property type="entry name" value="NAD_binding_10"/>
    <property type="match status" value="1"/>
</dbReference>
<evidence type="ECO:0000259" key="1">
    <source>
        <dbReference type="Pfam" id="PF13460"/>
    </source>
</evidence>
<dbReference type="PANTHER" id="PTHR12126:SF11">
    <property type="entry name" value="NADH DEHYDROGENASE [UBIQUINONE] 1 ALPHA SUBCOMPLEX SUBUNIT 9, MITOCHONDRIAL"/>
    <property type="match status" value="1"/>
</dbReference>
<dbReference type="InterPro" id="IPR016040">
    <property type="entry name" value="NAD(P)-bd_dom"/>
</dbReference>
<feature type="domain" description="NAD(P)-binding" evidence="1">
    <location>
        <begin position="8"/>
        <end position="132"/>
    </location>
</feature>
<dbReference type="InterPro" id="IPR036291">
    <property type="entry name" value="NAD(P)-bd_dom_sf"/>
</dbReference>
<reference evidence="3" key="1">
    <citation type="submission" date="2016-10" db="EMBL/GenBank/DDBJ databases">
        <authorList>
            <person name="Varghese N."/>
            <person name="Submissions S."/>
        </authorList>
    </citation>
    <scope>NUCLEOTIDE SEQUENCE [LARGE SCALE GENOMIC DNA]</scope>
    <source>
        <strain evidence="3">CGMCC 4.3504</strain>
    </source>
</reference>
<dbReference type="InterPro" id="IPR051207">
    <property type="entry name" value="ComplexI_NDUFA9_subunit"/>
</dbReference>
<accession>A0A1G7A5B8</accession>
<dbReference type="Gene3D" id="3.40.50.720">
    <property type="entry name" value="NAD(P)-binding Rossmann-like Domain"/>
    <property type="match status" value="1"/>
</dbReference>
<sequence length="252" mass="26984">MTTILVTGGTGTLGRHVVERLRTDAREVRVLSRHSRPYAVDLRRGGSALDAALTGVDTVVHCASTPRGGDEEAAGNLVAAARRAGVGHVVYISIVGVDRVPFGYYRTKFAVERLLEESGLGWTVLRTTQFHDLVLTVLRGLGRSPVMPLPARVKDQPVEVTEVADRLAELATGGPAGRVADMGGPEVRTLESLARSYLEVTGRRRAVVKVPLRGAAYRAFRAGDHLAPERAVGKGTFEEFLAARAERARAGG</sequence>
<evidence type="ECO:0000313" key="2">
    <source>
        <dbReference type="EMBL" id="SDE10128.1"/>
    </source>
</evidence>
<dbReference type="PANTHER" id="PTHR12126">
    <property type="entry name" value="NADH-UBIQUINONE OXIDOREDUCTASE 39 KDA SUBUNIT-RELATED"/>
    <property type="match status" value="1"/>
</dbReference>
<gene>
    <name evidence="2" type="ORF">SAMN05216505_11747</name>
</gene>
<dbReference type="SUPFAM" id="SSF51735">
    <property type="entry name" value="NAD(P)-binding Rossmann-fold domains"/>
    <property type="match status" value="1"/>
</dbReference>
<dbReference type="RefSeq" id="WP_055572270.1">
    <property type="nucleotide sequence ID" value="NZ_FMZK01000017.1"/>
</dbReference>
<dbReference type="AlphaFoldDB" id="A0A1G7A5B8"/>
<dbReference type="EMBL" id="FMZK01000017">
    <property type="protein sequence ID" value="SDE10128.1"/>
    <property type="molecule type" value="Genomic_DNA"/>
</dbReference>
<organism evidence="2 3">
    <name type="scientific">Streptomyces prasinopilosus</name>
    <dbReference type="NCBI Taxonomy" id="67344"/>
    <lineage>
        <taxon>Bacteria</taxon>
        <taxon>Bacillati</taxon>
        <taxon>Actinomycetota</taxon>
        <taxon>Actinomycetes</taxon>
        <taxon>Kitasatosporales</taxon>
        <taxon>Streptomycetaceae</taxon>
        <taxon>Streptomyces</taxon>
    </lineage>
</organism>